<feature type="domain" description="CBS" evidence="3">
    <location>
        <begin position="72"/>
        <end position="128"/>
    </location>
</feature>
<organism evidence="4 5">
    <name type="scientific">Pyrobaculum oguniense (strain DSM 13380 / JCM 10595 / TE7)</name>
    <dbReference type="NCBI Taxonomy" id="698757"/>
    <lineage>
        <taxon>Archaea</taxon>
        <taxon>Thermoproteota</taxon>
        <taxon>Thermoprotei</taxon>
        <taxon>Thermoproteales</taxon>
        <taxon>Thermoproteaceae</taxon>
        <taxon>Pyrobaculum</taxon>
    </lineage>
</organism>
<protein>
    <submittedName>
        <fullName evidence="4">Signal-transduction protein containing cAMP-binding and CBS domains</fullName>
    </submittedName>
</protein>
<dbReference type="Gene3D" id="3.10.580.10">
    <property type="entry name" value="CBS-domain"/>
    <property type="match status" value="1"/>
</dbReference>
<dbReference type="PANTHER" id="PTHR43080">
    <property type="entry name" value="CBS DOMAIN-CONTAINING PROTEIN CBSX3, MITOCHONDRIAL"/>
    <property type="match status" value="1"/>
</dbReference>
<dbReference type="HOGENOM" id="CLU_040681_12_1_2"/>
<evidence type="ECO:0000256" key="2">
    <source>
        <dbReference type="PROSITE-ProRule" id="PRU00703"/>
    </source>
</evidence>
<dbReference type="Pfam" id="PF00571">
    <property type="entry name" value="CBS"/>
    <property type="match status" value="2"/>
</dbReference>
<gene>
    <name evidence="4" type="ordered locus">Pogu_2291</name>
</gene>
<reference evidence="4 5" key="1">
    <citation type="journal article" date="2012" name="Stand. Genomic Sci.">
        <title>Complete genome sequence of Pyrobaculum oguniense.</title>
        <authorList>
            <person name="Bernick D.L."/>
            <person name="Karplus K."/>
            <person name="Lui L.M."/>
            <person name="Coker J.K."/>
            <person name="Murphy J.N."/>
            <person name="Chan P.P."/>
            <person name="Cozen A.E."/>
            <person name="Lowe T.M."/>
        </authorList>
    </citation>
    <scope>NUCLEOTIDE SEQUENCE [LARGE SCALE GENOMIC DNA]</scope>
    <source>
        <strain evidence="4 5">TE7</strain>
    </source>
</reference>
<keyword evidence="1 2" id="KW-0129">CBS domain</keyword>
<dbReference type="InterPro" id="IPR000644">
    <property type="entry name" value="CBS_dom"/>
</dbReference>
<accession>H6QD49</accession>
<dbReference type="PANTHER" id="PTHR43080:SF2">
    <property type="entry name" value="CBS DOMAIN-CONTAINING PROTEIN"/>
    <property type="match status" value="1"/>
</dbReference>
<dbReference type="AlphaFoldDB" id="H6QD49"/>
<feature type="domain" description="CBS" evidence="3">
    <location>
        <begin position="7"/>
        <end position="64"/>
    </location>
</feature>
<dbReference type="EMBL" id="CP003316">
    <property type="protein sequence ID" value="AFA40318.1"/>
    <property type="molecule type" value="Genomic_DNA"/>
</dbReference>
<dbReference type="eggNOG" id="arCOG00631">
    <property type="taxonomic scope" value="Archaea"/>
</dbReference>
<dbReference type="KEGG" id="pog:Pogu_2291"/>
<dbReference type="SMART" id="SM00116">
    <property type="entry name" value="CBS"/>
    <property type="match status" value="2"/>
</dbReference>
<name>H6QD49_PYROT</name>
<dbReference type="Proteomes" id="UP000009062">
    <property type="component" value="Chromosome"/>
</dbReference>
<dbReference type="SUPFAM" id="SSF54631">
    <property type="entry name" value="CBS-domain pair"/>
    <property type="match status" value="1"/>
</dbReference>
<evidence type="ECO:0000313" key="4">
    <source>
        <dbReference type="EMBL" id="AFA40318.1"/>
    </source>
</evidence>
<dbReference type="InterPro" id="IPR051257">
    <property type="entry name" value="Diverse_CBS-Domain"/>
</dbReference>
<proteinExistence type="predicted"/>
<evidence type="ECO:0000259" key="3">
    <source>
        <dbReference type="PROSITE" id="PS51371"/>
    </source>
</evidence>
<dbReference type="CDD" id="cd09836">
    <property type="entry name" value="CBS_pair_arch"/>
    <property type="match status" value="1"/>
</dbReference>
<evidence type="ECO:0000313" key="5">
    <source>
        <dbReference type="Proteomes" id="UP000009062"/>
    </source>
</evidence>
<sequence length="128" mass="14104">MKIRELVRRDNLVYCYADEPIECAVAKMYASNVGSVVVVDRTGSPVGIITERDIVRLLAEEVDFKTPLERVARKNLVTASPDDTVIATAAKMIEKNIRHIPVVEGGRVIGVVSIRDVLRALVTAETFP</sequence>
<dbReference type="PROSITE" id="PS51371">
    <property type="entry name" value="CBS"/>
    <property type="match status" value="2"/>
</dbReference>
<dbReference type="STRING" id="698757.Pogu_2291"/>
<evidence type="ECO:0000256" key="1">
    <source>
        <dbReference type="ARBA" id="ARBA00023122"/>
    </source>
</evidence>
<dbReference type="InterPro" id="IPR046342">
    <property type="entry name" value="CBS_dom_sf"/>
</dbReference>
<keyword evidence="5" id="KW-1185">Reference proteome</keyword>